<gene>
    <name evidence="2" type="ORF">MFU01_77580</name>
    <name evidence="3" type="ORF">SAMN05443572_11194</name>
</gene>
<evidence type="ECO:0000313" key="3">
    <source>
        <dbReference type="EMBL" id="SEU36103.1"/>
    </source>
</evidence>
<sequence>MKMLLVTLGVLLFAGCATLPSLPVDVGGGGTVSEDPHPDMAPVRLQTRAGTFLVHPNNAEDFARALAGEPTQRHYTTGMLLAGE</sequence>
<dbReference type="RefSeq" id="WP_074957938.1">
    <property type="nucleotide sequence ID" value="NZ_BJXR01000068.1"/>
</dbReference>
<feature type="signal peptide" evidence="1">
    <location>
        <begin position="1"/>
        <end position="19"/>
    </location>
</feature>
<proteinExistence type="predicted"/>
<evidence type="ECO:0008006" key="6">
    <source>
        <dbReference type="Google" id="ProtNLM"/>
    </source>
</evidence>
<name>A0A511TEX8_MYXFU</name>
<reference evidence="2 5" key="2">
    <citation type="submission" date="2019-07" db="EMBL/GenBank/DDBJ databases">
        <title>Whole genome shotgun sequence of Myxococcus fulvus NBRC 100333.</title>
        <authorList>
            <person name="Hosoyama A."/>
            <person name="Uohara A."/>
            <person name="Ohji S."/>
            <person name="Ichikawa N."/>
        </authorList>
    </citation>
    <scope>NUCLEOTIDE SEQUENCE [LARGE SCALE GENOMIC DNA]</scope>
    <source>
        <strain evidence="2 5">NBRC 100333</strain>
    </source>
</reference>
<evidence type="ECO:0000313" key="4">
    <source>
        <dbReference type="Proteomes" id="UP000183760"/>
    </source>
</evidence>
<dbReference type="EMBL" id="BJXR01000068">
    <property type="protein sequence ID" value="GEN12721.1"/>
    <property type="molecule type" value="Genomic_DNA"/>
</dbReference>
<dbReference type="EMBL" id="FOIB01000011">
    <property type="protein sequence ID" value="SEU36103.1"/>
    <property type="molecule type" value="Genomic_DNA"/>
</dbReference>
<dbReference type="Proteomes" id="UP000321514">
    <property type="component" value="Unassembled WGS sequence"/>
</dbReference>
<dbReference type="AlphaFoldDB" id="A0A511TEX8"/>
<protein>
    <recommendedName>
        <fullName evidence="6">Lipoprotein</fullName>
    </recommendedName>
</protein>
<feature type="chain" id="PRO_5022816249" description="Lipoprotein" evidence="1">
    <location>
        <begin position="20"/>
        <end position="84"/>
    </location>
</feature>
<comment type="caution">
    <text evidence="2">The sequence shown here is derived from an EMBL/GenBank/DDBJ whole genome shotgun (WGS) entry which is preliminary data.</text>
</comment>
<organism evidence="2 5">
    <name type="scientific">Myxococcus fulvus</name>
    <dbReference type="NCBI Taxonomy" id="33"/>
    <lineage>
        <taxon>Bacteria</taxon>
        <taxon>Pseudomonadati</taxon>
        <taxon>Myxococcota</taxon>
        <taxon>Myxococcia</taxon>
        <taxon>Myxococcales</taxon>
        <taxon>Cystobacterineae</taxon>
        <taxon>Myxococcaceae</taxon>
        <taxon>Myxococcus</taxon>
    </lineage>
</organism>
<dbReference type="Proteomes" id="UP000183760">
    <property type="component" value="Unassembled WGS sequence"/>
</dbReference>
<evidence type="ECO:0000313" key="5">
    <source>
        <dbReference type="Proteomes" id="UP000321514"/>
    </source>
</evidence>
<evidence type="ECO:0000256" key="1">
    <source>
        <dbReference type="SAM" id="SignalP"/>
    </source>
</evidence>
<dbReference type="OrthoDB" id="5383239at2"/>
<keyword evidence="4" id="KW-1185">Reference proteome</keyword>
<accession>A0A511TEX8</accession>
<keyword evidence="1" id="KW-0732">Signal</keyword>
<evidence type="ECO:0000313" key="2">
    <source>
        <dbReference type="EMBL" id="GEN12721.1"/>
    </source>
</evidence>
<reference evidence="3 4" key="1">
    <citation type="submission" date="2016-10" db="EMBL/GenBank/DDBJ databases">
        <authorList>
            <person name="Varghese N."/>
            <person name="Submissions S."/>
        </authorList>
    </citation>
    <scope>NUCLEOTIDE SEQUENCE [LARGE SCALE GENOMIC DNA]</scope>
    <source>
        <strain evidence="3 4">DSM 16525</strain>
    </source>
</reference>
<dbReference type="PROSITE" id="PS51257">
    <property type="entry name" value="PROKAR_LIPOPROTEIN"/>
    <property type="match status" value="1"/>
</dbReference>